<name>A0A2V2ND77_9EURY</name>
<protein>
    <recommendedName>
        <fullName evidence="2">DUF112 domain-containing protein</fullName>
    </recommendedName>
</protein>
<dbReference type="GeneID" id="97608728"/>
<feature type="domain" description="DUF112" evidence="2">
    <location>
        <begin position="9"/>
        <end position="386"/>
    </location>
</feature>
<organism evidence="3 4">
    <name type="scientific">Methanospirillum stamsii</name>
    <dbReference type="NCBI Taxonomy" id="1277351"/>
    <lineage>
        <taxon>Archaea</taxon>
        <taxon>Methanobacteriati</taxon>
        <taxon>Methanobacteriota</taxon>
        <taxon>Stenosarchaea group</taxon>
        <taxon>Methanomicrobia</taxon>
        <taxon>Methanomicrobiales</taxon>
        <taxon>Methanospirillaceae</taxon>
        <taxon>Methanospirillum</taxon>
    </lineage>
</organism>
<feature type="transmembrane region" description="Helical" evidence="1">
    <location>
        <begin position="50"/>
        <end position="73"/>
    </location>
</feature>
<feature type="transmembrane region" description="Helical" evidence="1">
    <location>
        <begin position="340"/>
        <end position="368"/>
    </location>
</feature>
<proteinExistence type="predicted"/>
<comment type="caution">
    <text evidence="3">The sequence shown here is derived from an EMBL/GenBank/DDBJ whole genome shotgun (WGS) entry which is preliminary data.</text>
</comment>
<dbReference type="Pfam" id="PF01970">
    <property type="entry name" value="TctA"/>
    <property type="match status" value="1"/>
</dbReference>
<accession>A0A2V2ND77</accession>
<feature type="transmembrane region" description="Helical" evidence="1">
    <location>
        <begin position="306"/>
        <end position="328"/>
    </location>
</feature>
<dbReference type="AlphaFoldDB" id="A0A2V2ND77"/>
<evidence type="ECO:0000259" key="2">
    <source>
        <dbReference type="Pfam" id="PF01970"/>
    </source>
</evidence>
<keyword evidence="1" id="KW-1133">Transmembrane helix</keyword>
<keyword evidence="1" id="KW-0812">Transmembrane</keyword>
<evidence type="ECO:0000313" key="4">
    <source>
        <dbReference type="Proteomes" id="UP000245934"/>
    </source>
</evidence>
<dbReference type="InterPro" id="IPR002823">
    <property type="entry name" value="DUF112_TM"/>
</dbReference>
<sequence length="403" mass="41808">MFHVLAGSIGGVVCGMISGLTPGIHANMIAALMLGFSPAILSFLGPEGLAAILIATLITHSFLEIVPATFLGVPDDGTSLSILPAHSLTMDGKGEEAVRISALGSLWGVILTIPLALSALWFIPLMQPSIDVLTGSILVLIMGMIIVRSEASGWLFALCIVSGILGLFSFRFEYLLWNTLGAGSILMPLLTGLFGLPFLLTASEGTIPRQHFSGTIISGSSVIKSAIPGTFAGLVVGWLPGLSTASANTLVSGFIPYDNKRRNYLAATGASTLANSIIGIAVFIAIGRMRNGVMAVFSGFETPPVFLLLFVAGFSALLAYGLTIFCAGKAELLSGLNSSSLNTFVAICLVIVCGVLTGPFGLVILILATAVGMIPEILDISRIPCMGVVTIPVILYSFGIMGL</sequence>
<dbReference type="OrthoDB" id="53365at2157"/>
<feature type="transmembrane region" description="Helical" evidence="1">
    <location>
        <begin position="380"/>
        <end position="401"/>
    </location>
</feature>
<dbReference type="PANTHER" id="PTHR42204:SF1">
    <property type="entry name" value="INTEGRAL MEMBRANE PROTEIN"/>
    <property type="match status" value="1"/>
</dbReference>
<keyword evidence="1" id="KW-0472">Membrane</keyword>
<dbReference type="PANTHER" id="PTHR42204">
    <property type="entry name" value="INTEGRAL MEMBRANE PROTEIN"/>
    <property type="match status" value="1"/>
</dbReference>
<feature type="transmembrane region" description="Helical" evidence="1">
    <location>
        <begin position="180"/>
        <end position="200"/>
    </location>
</feature>
<dbReference type="Proteomes" id="UP000245934">
    <property type="component" value="Unassembled WGS sequence"/>
</dbReference>
<reference evidence="3 4" key="1">
    <citation type="submission" date="2018-05" db="EMBL/GenBank/DDBJ databases">
        <title>Draft genome of Methanospirillum stamsii Pt1.</title>
        <authorList>
            <person name="Dueholm M.S."/>
            <person name="Nielsen P.H."/>
            <person name="Bakmann L.F."/>
            <person name="Otzen D.E."/>
        </authorList>
    </citation>
    <scope>NUCLEOTIDE SEQUENCE [LARGE SCALE GENOMIC DNA]</scope>
    <source>
        <strain evidence="3 4">Pt1</strain>
    </source>
</reference>
<feature type="transmembrane region" description="Helical" evidence="1">
    <location>
        <begin position="154"/>
        <end position="174"/>
    </location>
</feature>
<gene>
    <name evidence="3" type="ORF">DLD82_09970</name>
</gene>
<dbReference type="RefSeq" id="WP_109940962.1">
    <property type="nucleotide sequence ID" value="NZ_CP176366.1"/>
</dbReference>
<feature type="transmembrane region" description="Helical" evidence="1">
    <location>
        <begin position="100"/>
        <end position="123"/>
    </location>
</feature>
<keyword evidence="4" id="KW-1185">Reference proteome</keyword>
<evidence type="ECO:0000256" key="1">
    <source>
        <dbReference type="SAM" id="Phobius"/>
    </source>
</evidence>
<feature type="transmembrane region" description="Helical" evidence="1">
    <location>
        <begin position="129"/>
        <end position="147"/>
    </location>
</feature>
<dbReference type="EMBL" id="QGMZ01000018">
    <property type="protein sequence ID" value="PWR73551.1"/>
    <property type="molecule type" value="Genomic_DNA"/>
</dbReference>
<evidence type="ECO:0000313" key="3">
    <source>
        <dbReference type="EMBL" id="PWR73551.1"/>
    </source>
</evidence>
<feature type="transmembrane region" description="Helical" evidence="1">
    <location>
        <begin position="264"/>
        <end position="286"/>
    </location>
</feature>